<evidence type="ECO:0000313" key="3">
    <source>
        <dbReference type="Proteomes" id="UP000640786"/>
    </source>
</evidence>
<dbReference type="SUPFAM" id="SSF55729">
    <property type="entry name" value="Acyl-CoA N-acyltransferases (Nat)"/>
    <property type="match status" value="1"/>
</dbReference>
<dbReference type="InterPro" id="IPR000182">
    <property type="entry name" value="GNAT_dom"/>
</dbReference>
<gene>
    <name evidence="2" type="ORF">H9650_11845</name>
</gene>
<reference evidence="2 3" key="1">
    <citation type="submission" date="2020-08" db="EMBL/GenBank/DDBJ databases">
        <title>A Genomic Blueprint of the Chicken Gut Microbiome.</title>
        <authorList>
            <person name="Gilroy R."/>
            <person name="Ravi A."/>
            <person name="Getino M."/>
            <person name="Pursley I."/>
            <person name="Horton D.L."/>
            <person name="Alikhan N.-F."/>
            <person name="Baker D."/>
            <person name="Gharbi K."/>
            <person name="Hall N."/>
            <person name="Watson M."/>
            <person name="Adriaenssens E.M."/>
            <person name="Foster-Nyarko E."/>
            <person name="Jarju S."/>
            <person name="Secka A."/>
            <person name="Antonio M."/>
            <person name="Oren A."/>
            <person name="Chaudhuri R."/>
            <person name="La Ragione R.M."/>
            <person name="Hildebrand F."/>
            <person name="Pallen M.J."/>
        </authorList>
    </citation>
    <scope>NUCLEOTIDE SEQUENCE [LARGE SCALE GENOMIC DNA]</scope>
    <source>
        <strain evidence="2 3">Sa2BUA9</strain>
    </source>
</reference>
<comment type="caution">
    <text evidence="2">The sequence shown here is derived from an EMBL/GenBank/DDBJ whole genome shotgun (WGS) entry which is preliminary data.</text>
</comment>
<dbReference type="InterPro" id="IPR016181">
    <property type="entry name" value="Acyl_CoA_acyltransferase"/>
</dbReference>
<dbReference type="Gene3D" id="3.40.630.30">
    <property type="match status" value="1"/>
</dbReference>
<name>A0ABR8RAI8_9BACI</name>
<accession>A0ABR8RAI8</accession>
<organism evidence="2 3">
    <name type="scientific">Psychrobacillus faecigallinarum</name>
    <dbReference type="NCBI Taxonomy" id="2762235"/>
    <lineage>
        <taxon>Bacteria</taxon>
        <taxon>Bacillati</taxon>
        <taxon>Bacillota</taxon>
        <taxon>Bacilli</taxon>
        <taxon>Bacillales</taxon>
        <taxon>Bacillaceae</taxon>
        <taxon>Psychrobacillus</taxon>
    </lineage>
</organism>
<dbReference type="EMBL" id="JACSQO010000005">
    <property type="protein sequence ID" value="MBD7944808.1"/>
    <property type="molecule type" value="Genomic_DNA"/>
</dbReference>
<keyword evidence="3" id="KW-1185">Reference proteome</keyword>
<dbReference type="PROSITE" id="PS51186">
    <property type="entry name" value="GNAT"/>
    <property type="match status" value="1"/>
</dbReference>
<sequence length="228" mass="26533">MKEWIVSLGEKEYPARELTKDNIEQILALQDIVLQNLDNKEFLQPLTKEEFEDSLEHRLMVGVFAGEELIAFRTLAIPAMDKHHLGYDIGLSEEQLGDVVYQEITNVHPTYRGYGLQRKLADLVMELMQDSTYIYICATVAPFNFASLKDKLSQGMVIKALKRKYDNMLRYIFYKRIDGNDFITFGEKELHMKMGDIEEQQKLLAAGWVGTSIFQKDEEWFVVYKETL</sequence>
<evidence type="ECO:0000313" key="2">
    <source>
        <dbReference type="EMBL" id="MBD7944808.1"/>
    </source>
</evidence>
<proteinExistence type="predicted"/>
<protein>
    <submittedName>
        <fullName evidence="2">GNAT family N-acetyltransferase</fullName>
    </submittedName>
</protein>
<dbReference type="RefSeq" id="WP_151111750.1">
    <property type="nucleotide sequence ID" value="NZ_JACSQO010000005.1"/>
</dbReference>
<evidence type="ECO:0000259" key="1">
    <source>
        <dbReference type="PROSITE" id="PS51186"/>
    </source>
</evidence>
<dbReference type="Proteomes" id="UP000640786">
    <property type="component" value="Unassembled WGS sequence"/>
</dbReference>
<feature type="domain" description="N-acetyltransferase" evidence="1">
    <location>
        <begin position="13"/>
        <end position="178"/>
    </location>
</feature>